<dbReference type="Gene3D" id="2.60.40.1910">
    <property type="match status" value="1"/>
</dbReference>
<keyword evidence="4" id="KW-1185">Reference proteome</keyword>
<dbReference type="InterPro" id="IPR024571">
    <property type="entry name" value="ERAP1-like_C_dom"/>
</dbReference>
<feature type="domain" description="ERAP1-like C-terminal" evidence="2">
    <location>
        <begin position="39"/>
        <end position="356"/>
    </location>
</feature>
<evidence type="ECO:0000313" key="3">
    <source>
        <dbReference type="EMBL" id="GFQ65397.1"/>
    </source>
</evidence>
<dbReference type="GO" id="GO:0005737">
    <property type="term" value="C:cytoplasm"/>
    <property type="evidence" value="ECO:0007669"/>
    <property type="project" value="TreeGrafter"/>
</dbReference>
<keyword evidence="3" id="KW-0645">Protease</keyword>
<keyword evidence="3" id="KW-0378">Hydrolase</keyword>
<evidence type="ECO:0000313" key="4">
    <source>
        <dbReference type="Proteomes" id="UP000887116"/>
    </source>
</evidence>
<dbReference type="AlphaFoldDB" id="A0A8X6EZ16"/>
<dbReference type="OrthoDB" id="275509at2759"/>
<gene>
    <name evidence="3" type="primary">ENPEP</name>
    <name evidence="3" type="ORF">TNCT_72721</name>
</gene>
<dbReference type="GO" id="GO:0043171">
    <property type="term" value="P:peptide catabolic process"/>
    <property type="evidence" value="ECO:0007669"/>
    <property type="project" value="TreeGrafter"/>
</dbReference>
<dbReference type="PANTHER" id="PTHR11533">
    <property type="entry name" value="PROTEASE M1 ZINC METALLOPROTEASE"/>
    <property type="match status" value="1"/>
</dbReference>
<dbReference type="InterPro" id="IPR050344">
    <property type="entry name" value="Peptidase_M1_aminopeptidases"/>
</dbReference>
<dbReference type="Proteomes" id="UP000887116">
    <property type="component" value="Unassembled WGS sequence"/>
</dbReference>
<sequence length="455" mass="53761">FVWHIPLVYKNIRTGEEHTVWLKDKNATFQIETNEDDIVHFNPGFVGFYVVKYDPLDWAKLGKRLLTNHSDFTATDRYSLLHDAFLLAETDRLIYDIPLELTKYLKREKEPIPWNFFRDQYLFFMSHLDPNSEAAKLLKVYVADLTSTLYDQYVKPNTVFDKSSFKKWKSTIISCSYTVPDLDFESLIIDLACRTSNPECLKAMYEEFLMWSQKQNITADLHLVLEIAIEHYGHNTIWEYLYDEMTVSEADETRKNLMAEGLASFRDPVLIQKTINVMATDPKIDYKLAKYLYQNLINKPEALPHLWNYTKNNWDSLMTKLNSTNNPSIWISKFCEKFKTKELFEDLTTFLRQVEISEYIERGCYQDIQEALDWLDKYEESITTWVDIRYKVQMVDKIILTPVKKYEQTCNRSLLPSDCEEESISLSTAVTYFACVYRTICDKWKCQTCQSSKEE</sequence>
<dbReference type="Pfam" id="PF11838">
    <property type="entry name" value="ERAP1_C"/>
    <property type="match status" value="1"/>
</dbReference>
<keyword evidence="3" id="KW-0031">Aminopeptidase</keyword>
<comment type="similarity">
    <text evidence="1">Belongs to the peptidase M1 family.</text>
</comment>
<protein>
    <submittedName>
        <fullName evidence="3">Glutamyl aminopeptidase</fullName>
    </submittedName>
</protein>
<proteinExistence type="inferred from homology"/>
<dbReference type="GO" id="GO:0016020">
    <property type="term" value="C:membrane"/>
    <property type="evidence" value="ECO:0007669"/>
    <property type="project" value="TreeGrafter"/>
</dbReference>
<evidence type="ECO:0000256" key="1">
    <source>
        <dbReference type="ARBA" id="ARBA00010136"/>
    </source>
</evidence>
<accession>A0A8X6EZ16</accession>
<dbReference type="GO" id="GO:0006508">
    <property type="term" value="P:proteolysis"/>
    <property type="evidence" value="ECO:0007669"/>
    <property type="project" value="TreeGrafter"/>
</dbReference>
<comment type="caution">
    <text evidence="3">The sequence shown here is derived from an EMBL/GenBank/DDBJ whole genome shotgun (WGS) entry which is preliminary data.</text>
</comment>
<dbReference type="EMBL" id="BMAO01020168">
    <property type="protein sequence ID" value="GFQ65397.1"/>
    <property type="molecule type" value="Genomic_DNA"/>
</dbReference>
<dbReference type="Gene3D" id="1.25.50.20">
    <property type="match status" value="1"/>
</dbReference>
<name>A0A8X6EZ16_TRICU</name>
<organism evidence="3 4">
    <name type="scientific">Trichonephila clavata</name>
    <name type="common">Joro spider</name>
    <name type="synonym">Nephila clavata</name>
    <dbReference type="NCBI Taxonomy" id="2740835"/>
    <lineage>
        <taxon>Eukaryota</taxon>
        <taxon>Metazoa</taxon>
        <taxon>Ecdysozoa</taxon>
        <taxon>Arthropoda</taxon>
        <taxon>Chelicerata</taxon>
        <taxon>Arachnida</taxon>
        <taxon>Araneae</taxon>
        <taxon>Araneomorphae</taxon>
        <taxon>Entelegynae</taxon>
        <taxon>Araneoidea</taxon>
        <taxon>Nephilidae</taxon>
        <taxon>Trichonephila</taxon>
    </lineage>
</organism>
<dbReference type="GO" id="GO:0008270">
    <property type="term" value="F:zinc ion binding"/>
    <property type="evidence" value="ECO:0007669"/>
    <property type="project" value="TreeGrafter"/>
</dbReference>
<feature type="non-terminal residue" evidence="3">
    <location>
        <position position="1"/>
    </location>
</feature>
<dbReference type="GO" id="GO:0042277">
    <property type="term" value="F:peptide binding"/>
    <property type="evidence" value="ECO:0007669"/>
    <property type="project" value="TreeGrafter"/>
</dbReference>
<dbReference type="GO" id="GO:0070006">
    <property type="term" value="F:metalloaminopeptidase activity"/>
    <property type="evidence" value="ECO:0007669"/>
    <property type="project" value="TreeGrafter"/>
</dbReference>
<dbReference type="PANTHER" id="PTHR11533:SF299">
    <property type="entry name" value="AMINOPEPTIDASE"/>
    <property type="match status" value="1"/>
</dbReference>
<dbReference type="GO" id="GO:0005615">
    <property type="term" value="C:extracellular space"/>
    <property type="evidence" value="ECO:0007669"/>
    <property type="project" value="TreeGrafter"/>
</dbReference>
<reference evidence="3" key="1">
    <citation type="submission" date="2020-07" db="EMBL/GenBank/DDBJ databases">
        <title>Multicomponent nature underlies the extraordinary mechanical properties of spider dragline silk.</title>
        <authorList>
            <person name="Kono N."/>
            <person name="Nakamura H."/>
            <person name="Mori M."/>
            <person name="Yoshida Y."/>
            <person name="Ohtoshi R."/>
            <person name="Malay A.D."/>
            <person name="Moran D.A.P."/>
            <person name="Tomita M."/>
            <person name="Numata K."/>
            <person name="Arakawa K."/>
        </authorList>
    </citation>
    <scope>NUCLEOTIDE SEQUENCE</scope>
</reference>
<evidence type="ECO:0000259" key="2">
    <source>
        <dbReference type="Pfam" id="PF11838"/>
    </source>
</evidence>